<dbReference type="RefSeq" id="WP_135986815.1">
    <property type="nucleotide sequence ID" value="NZ_JAASQM010000001.1"/>
</dbReference>
<organism evidence="1 2">
    <name type="scientific">Sphingomonas naasensis</name>
    <dbReference type="NCBI Taxonomy" id="1344951"/>
    <lineage>
        <taxon>Bacteria</taxon>
        <taxon>Pseudomonadati</taxon>
        <taxon>Pseudomonadota</taxon>
        <taxon>Alphaproteobacteria</taxon>
        <taxon>Sphingomonadales</taxon>
        <taxon>Sphingomonadaceae</taxon>
        <taxon>Sphingomonas</taxon>
    </lineage>
</organism>
<protein>
    <submittedName>
        <fullName evidence="1">Uncharacterized protein</fullName>
    </submittedName>
</protein>
<evidence type="ECO:0000313" key="2">
    <source>
        <dbReference type="Proteomes" id="UP000309848"/>
    </source>
</evidence>
<reference evidence="1 2" key="1">
    <citation type="submission" date="2019-04" db="EMBL/GenBank/DDBJ databases">
        <title>Sphingomonas psychrotolerans sp. nov., isolated from soil in the Tianshan Mountains, Xinjiang, China.</title>
        <authorList>
            <person name="Luo Y."/>
            <person name="Sheng H."/>
        </authorList>
    </citation>
    <scope>NUCLEOTIDE SEQUENCE [LARGE SCALE GENOMIC DNA]</scope>
    <source>
        <strain evidence="1 2">KIS18-15</strain>
    </source>
</reference>
<name>A0A4S1W8W5_9SPHN</name>
<keyword evidence="2" id="KW-1185">Reference proteome</keyword>
<comment type="caution">
    <text evidence="1">The sequence shown here is derived from an EMBL/GenBank/DDBJ whole genome shotgun (WGS) entry which is preliminary data.</text>
</comment>
<dbReference type="Proteomes" id="UP000309848">
    <property type="component" value="Unassembled WGS sequence"/>
</dbReference>
<evidence type="ECO:0000313" key="1">
    <source>
        <dbReference type="EMBL" id="TGX39198.1"/>
    </source>
</evidence>
<proteinExistence type="predicted"/>
<dbReference type="AlphaFoldDB" id="A0A4S1W8W5"/>
<gene>
    <name evidence="1" type="ORF">E5A74_16915</name>
</gene>
<sequence>MFGRKRLKAAAPDVEVDAAKAAYQELMAQIMSEAPTCHSLVLAAKFVGYFSSPSDRRDPDQITVDDIDKPVICQANHEGRLIEGLSFTFVGQRGERGVVYLFEEFGDIAPEGNAQRFRVPVSKFESGVRDYRIVLRDVMQKMRPVPAHDVEQAARLQAQLKQFLG</sequence>
<accession>A0A4S1W8W5</accession>
<dbReference type="EMBL" id="SRXU01000008">
    <property type="protein sequence ID" value="TGX39198.1"/>
    <property type="molecule type" value="Genomic_DNA"/>
</dbReference>